<reference evidence="1" key="1">
    <citation type="submission" date="2023-03" db="UniProtKB">
        <authorList>
            <consortium name="EnsemblPlants"/>
        </authorList>
    </citation>
    <scope>IDENTIFICATION</scope>
</reference>
<proteinExistence type="predicted"/>
<dbReference type="EnsemblPlants" id="MELO3C029319.2.1">
    <property type="protein sequence ID" value="MELO3C029319.2.1"/>
    <property type="gene ID" value="MELO3C029319.2"/>
</dbReference>
<dbReference type="Gramene" id="MELO3C029319.2.1">
    <property type="protein sequence ID" value="MELO3C029319.2.1"/>
    <property type="gene ID" value="MELO3C029319.2"/>
</dbReference>
<accession>A0A9I9E684</accession>
<sequence>MHISPLPLLSSSSKSPAAAALASLLSIKISGDNLPPSVKATTVTLVLRQASVRR</sequence>
<dbReference type="AlphaFoldDB" id="A0A9I9E684"/>
<organism evidence="1">
    <name type="scientific">Cucumis melo</name>
    <name type="common">Muskmelon</name>
    <dbReference type="NCBI Taxonomy" id="3656"/>
    <lineage>
        <taxon>Eukaryota</taxon>
        <taxon>Viridiplantae</taxon>
        <taxon>Streptophyta</taxon>
        <taxon>Embryophyta</taxon>
        <taxon>Tracheophyta</taxon>
        <taxon>Spermatophyta</taxon>
        <taxon>Magnoliopsida</taxon>
        <taxon>eudicotyledons</taxon>
        <taxon>Gunneridae</taxon>
        <taxon>Pentapetalae</taxon>
        <taxon>rosids</taxon>
        <taxon>fabids</taxon>
        <taxon>Cucurbitales</taxon>
        <taxon>Cucurbitaceae</taxon>
        <taxon>Benincaseae</taxon>
        <taxon>Cucumis</taxon>
    </lineage>
</organism>
<evidence type="ECO:0000313" key="1">
    <source>
        <dbReference type="EnsemblPlants" id="MELO3C029319.2.1"/>
    </source>
</evidence>
<name>A0A9I9E684_CUCME</name>
<protein>
    <submittedName>
        <fullName evidence="1">Uncharacterized protein</fullName>
    </submittedName>
</protein>